<sequence>MDAPAANQTHERAFGVTNIKSHIPLILVLDDHNYDVWHELFLTHCLTFDVLGHLDNTLLPADANDVAWILEIDRSKFIIRRSNHSPICLPMLMLRSMNESRLKKPHHLIATHNDHSSSTTALTIALAPPALCSSNQHQQSNNNKGNKSNNNHYKGGGPNNNNSQFQTTFSNCTTPPFWQDPFPAWPDYFGNWSPYQQSSFRPPTPSSSPHQQVQQAHLMEIQPRSQMTETLTDPNWDSWVLDSGSTAHLSSSLGNLHSILNHSNTQSVIVGNGSNIPVNCVGSSSIKSLLRSLTLKNVLVTPQIVKNLNSVRQFTKDNWCTVEFDPFGFSVKDLQTQMILL</sequence>
<dbReference type="Proteomes" id="UP000078284">
    <property type="component" value="Chromosome 1"/>
</dbReference>
<dbReference type="PANTHER" id="PTHR47481:SF41">
    <property type="entry name" value="COPIA-LIKE POLYPROTEIN_RETROTRANSPOSON"/>
    <property type="match status" value="1"/>
</dbReference>
<protein>
    <recommendedName>
        <fullName evidence="2">Retrovirus-related Pol polyprotein from transposon TNT 1-94-like beta-barrel domain-containing protein</fullName>
    </recommendedName>
</protein>
<feature type="region of interest" description="Disordered" evidence="1">
    <location>
        <begin position="133"/>
        <end position="170"/>
    </location>
</feature>
<feature type="compositionally biased region" description="Polar residues" evidence="1">
    <location>
        <begin position="159"/>
        <end position="170"/>
    </location>
</feature>
<dbReference type="EMBL" id="LUHQ01000001">
    <property type="protein sequence ID" value="OAP15439.1"/>
    <property type="molecule type" value="Genomic_DNA"/>
</dbReference>
<evidence type="ECO:0000313" key="3">
    <source>
        <dbReference type="EMBL" id="OAP15439.1"/>
    </source>
</evidence>
<feature type="compositionally biased region" description="Low complexity" evidence="1">
    <location>
        <begin position="133"/>
        <end position="153"/>
    </location>
</feature>
<organism evidence="3 4">
    <name type="scientific">Arabidopsis thaliana</name>
    <name type="common">Mouse-ear cress</name>
    <dbReference type="NCBI Taxonomy" id="3702"/>
    <lineage>
        <taxon>Eukaryota</taxon>
        <taxon>Viridiplantae</taxon>
        <taxon>Streptophyta</taxon>
        <taxon>Embryophyta</taxon>
        <taxon>Tracheophyta</taxon>
        <taxon>Spermatophyta</taxon>
        <taxon>Magnoliopsida</taxon>
        <taxon>eudicotyledons</taxon>
        <taxon>Gunneridae</taxon>
        <taxon>Pentapetalae</taxon>
        <taxon>rosids</taxon>
        <taxon>malvids</taxon>
        <taxon>Brassicales</taxon>
        <taxon>Brassicaceae</taxon>
        <taxon>Camelineae</taxon>
        <taxon>Arabidopsis</taxon>
    </lineage>
</organism>
<feature type="domain" description="Retrovirus-related Pol polyprotein from transposon TNT 1-94-like beta-barrel" evidence="2">
    <location>
        <begin position="239"/>
        <end position="317"/>
    </location>
</feature>
<proteinExistence type="predicted"/>
<reference evidence="4" key="1">
    <citation type="journal article" date="2016" name="Proc. Natl. Acad. Sci. U.S.A.">
        <title>Chromosome-level assembly of Arabidopsis thaliana Ler reveals the extent of translocation and inversion polymorphisms.</title>
        <authorList>
            <person name="Zapata L."/>
            <person name="Ding J."/>
            <person name="Willing E.M."/>
            <person name="Hartwig B."/>
            <person name="Bezdan D."/>
            <person name="Jiao W.B."/>
            <person name="Patel V."/>
            <person name="Velikkakam James G."/>
            <person name="Koornneef M."/>
            <person name="Ossowski S."/>
            <person name="Schneeberger K."/>
        </authorList>
    </citation>
    <scope>NUCLEOTIDE SEQUENCE [LARGE SCALE GENOMIC DNA]</scope>
    <source>
        <strain evidence="4">cv. Landsberg erecta</strain>
    </source>
</reference>
<evidence type="ECO:0000313" key="4">
    <source>
        <dbReference type="Proteomes" id="UP000078284"/>
    </source>
</evidence>
<comment type="caution">
    <text evidence="3">The sequence shown here is derived from an EMBL/GenBank/DDBJ whole genome shotgun (WGS) entry which is preliminary data.</text>
</comment>
<dbReference type="Pfam" id="PF22936">
    <property type="entry name" value="Pol_BBD"/>
    <property type="match status" value="1"/>
</dbReference>
<dbReference type="InterPro" id="IPR054722">
    <property type="entry name" value="PolX-like_BBD"/>
</dbReference>
<dbReference type="PANTHER" id="PTHR47481">
    <property type="match status" value="1"/>
</dbReference>
<accession>A0A178WAH1</accession>
<name>A0A178WAH1_ARATH</name>
<gene>
    <name evidence="3" type="ordered locus">AXX17_At1g39600</name>
</gene>
<evidence type="ECO:0000259" key="2">
    <source>
        <dbReference type="Pfam" id="PF22936"/>
    </source>
</evidence>
<evidence type="ECO:0000256" key="1">
    <source>
        <dbReference type="SAM" id="MobiDB-lite"/>
    </source>
</evidence>
<dbReference type="AlphaFoldDB" id="A0A178WAH1"/>